<dbReference type="GeneID" id="6503737"/>
<keyword evidence="3" id="KW-1185">Reference proteome</keyword>
<reference evidence="2 3" key="1">
    <citation type="journal article" date="2007" name="Nature">
        <title>Evolution of genes and genomes on the Drosophila phylogeny.</title>
        <authorList>
            <consortium name="Drosophila 12 Genomes Consortium"/>
            <person name="Clark A.G."/>
            <person name="Eisen M.B."/>
            <person name="Smith D.R."/>
            <person name="Bergman C.M."/>
            <person name="Oliver B."/>
            <person name="Markow T.A."/>
            <person name="Kaufman T.C."/>
            <person name="Kellis M."/>
            <person name="Gelbart W."/>
            <person name="Iyer V.N."/>
            <person name="Pollard D.A."/>
            <person name="Sackton T.B."/>
            <person name="Larracuente A.M."/>
            <person name="Singh N.D."/>
            <person name="Abad J.P."/>
            <person name="Abt D.N."/>
            <person name="Adryan B."/>
            <person name="Aguade M."/>
            <person name="Akashi H."/>
            <person name="Anderson W.W."/>
            <person name="Aquadro C.F."/>
            <person name="Ardell D.H."/>
            <person name="Arguello R."/>
            <person name="Artieri C.G."/>
            <person name="Barbash D.A."/>
            <person name="Barker D."/>
            <person name="Barsanti P."/>
            <person name="Batterham P."/>
            <person name="Batzoglou S."/>
            <person name="Begun D."/>
            <person name="Bhutkar A."/>
            <person name="Blanco E."/>
            <person name="Bosak S.A."/>
            <person name="Bradley R.K."/>
            <person name="Brand A.D."/>
            <person name="Brent M.R."/>
            <person name="Brooks A.N."/>
            <person name="Brown R.H."/>
            <person name="Butlin R.K."/>
            <person name="Caggese C."/>
            <person name="Calvi B.R."/>
            <person name="Bernardo de Carvalho A."/>
            <person name="Caspi A."/>
            <person name="Castrezana S."/>
            <person name="Celniker S.E."/>
            <person name="Chang J.L."/>
            <person name="Chapple C."/>
            <person name="Chatterji S."/>
            <person name="Chinwalla A."/>
            <person name="Civetta A."/>
            <person name="Clifton S.W."/>
            <person name="Comeron J.M."/>
            <person name="Costello J.C."/>
            <person name="Coyne J.A."/>
            <person name="Daub J."/>
            <person name="David R.G."/>
            <person name="Delcher A.L."/>
            <person name="Delehaunty K."/>
            <person name="Do C.B."/>
            <person name="Ebling H."/>
            <person name="Edwards K."/>
            <person name="Eickbush T."/>
            <person name="Evans J.D."/>
            <person name="Filipski A."/>
            <person name="Findeiss S."/>
            <person name="Freyhult E."/>
            <person name="Fulton L."/>
            <person name="Fulton R."/>
            <person name="Garcia A.C."/>
            <person name="Gardiner A."/>
            <person name="Garfield D.A."/>
            <person name="Garvin B.E."/>
            <person name="Gibson G."/>
            <person name="Gilbert D."/>
            <person name="Gnerre S."/>
            <person name="Godfrey J."/>
            <person name="Good R."/>
            <person name="Gotea V."/>
            <person name="Gravely B."/>
            <person name="Greenberg A.J."/>
            <person name="Griffiths-Jones S."/>
            <person name="Gross S."/>
            <person name="Guigo R."/>
            <person name="Gustafson E.A."/>
            <person name="Haerty W."/>
            <person name="Hahn M.W."/>
            <person name="Halligan D.L."/>
            <person name="Halpern A.L."/>
            <person name="Halter G.M."/>
            <person name="Han M.V."/>
            <person name="Heger A."/>
            <person name="Hillier L."/>
            <person name="Hinrichs A.S."/>
            <person name="Holmes I."/>
            <person name="Hoskins R.A."/>
            <person name="Hubisz M.J."/>
            <person name="Hultmark D."/>
            <person name="Huntley M.A."/>
            <person name="Jaffe D.B."/>
            <person name="Jagadeeshan S."/>
            <person name="Jeck W.R."/>
            <person name="Johnson J."/>
            <person name="Jones C.D."/>
            <person name="Jordan W.C."/>
            <person name="Karpen G.H."/>
            <person name="Kataoka E."/>
            <person name="Keightley P.D."/>
            <person name="Kheradpour P."/>
            <person name="Kirkness E.F."/>
            <person name="Koerich L.B."/>
            <person name="Kristiansen K."/>
            <person name="Kudrna D."/>
            <person name="Kulathinal R.J."/>
            <person name="Kumar S."/>
            <person name="Kwok R."/>
            <person name="Lander E."/>
            <person name="Langley C.H."/>
            <person name="Lapoint R."/>
            <person name="Lazzaro B.P."/>
            <person name="Lee S.J."/>
            <person name="Levesque L."/>
            <person name="Li R."/>
            <person name="Lin C.F."/>
            <person name="Lin M.F."/>
            <person name="Lindblad-Toh K."/>
            <person name="Llopart A."/>
            <person name="Long M."/>
            <person name="Low L."/>
            <person name="Lozovsky E."/>
            <person name="Lu J."/>
            <person name="Luo M."/>
            <person name="Machado C.A."/>
            <person name="Makalowski W."/>
            <person name="Marzo M."/>
            <person name="Matsuda M."/>
            <person name="Matzkin L."/>
            <person name="McAllister B."/>
            <person name="McBride C.S."/>
            <person name="McKernan B."/>
            <person name="McKernan K."/>
            <person name="Mendez-Lago M."/>
            <person name="Minx P."/>
            <person name="Mollenhauer M.U."/>
            <person name="Montooth K."/>
            <person name="Mount S.M."/>
            <person name="Mu X."/>
            <person name="Myers E."/>
            <person name="Negre B."/>
            <person name="Newfeld S."/>
            <person name="Nielsen R."/>
            <person name="Noor M.A."/>
            <person name="O'Grady P."/>
            <person name="Pachter L."/>
            <person name="Papaceit M."/>
            <person name="Parisi M.J."/>
            <person name="Parisi M."/>
            <person name="Parts L."/>
            <person name="Pedersen J.S."/>
            <person name="Pesole G."/>
            <person name="Phillippy A.M."/>
            <person name="Ponting C.P."/>
            <person name="Pop M."/>
            <person name="Porcelli D."/>
            <person name="Powell J.R."/>
            <person name="Prohaska S."/>
            <person name="Pruitt K."/>
            <person name="Puig M."/>
            <person name="Quesneville H."/>
            <person name="Ram K.R."/>
            <person name="Rand D."/>
            <person name="Rasmussen M.D."/>
            <person name="Reed L.K."/>
            <person name="Reenan R."/>
            <person name="Reily A."/>
            <person name="Remington K.A."/>
            <person name="Rieger T.T."/>
            <person name="Ritchie M.G."/>
            <person name="Robin C."/>
            <person name="Rogers Y.H."/>
            <person name="Rohde C."/>
            <person name="Rozas J."/>
            <person name="Rubenfield M.J."/>
            <person name="Ruiz A."/>
            <person name="Russo S."/>
            <person name="Salzberg S.L."/>
            <person name="Sanchez-Gracia A."/>
            <person name="Saranga D.J."/>
            <person name="Sato H."/>
            <person name="Schaeffer S.W."/>
            <person name="Schatz M.C."/>
            <person name="Schlenke T."/>
            <person name="Schwartz R."/>
            <person name="Segarra C."/>
            <person name="Singh R.S."/>
            <person name="Sirot L."/>
            <person name="Sirota M."/>
            <person name="Sisneros N.B."/>
            <person name="Smith C.D."/>
            <person name="Smith T.F."/>
            <person name="Spieth J."/>
            <person name="Stage D.E."/>
            <person name="Stark A."/>
            <person name="Stephan W."/>
            <person name="Strausberg R.L."/>
            <person name="Strempel S."/>
            <person name="Sturgill D."/>
            <person name="Sutton G."/>
            <person name="Sutton G.G."/>
            <person name="Tao W."/>
            <person name="Teichmann S."/>
            <person name="Tobari Y.N."/>
            <person name="Tomimura Y."/>
            <person name="Tsolas J.M."/>
            <person name="Valente V.L."/>
            <person name="Venter E."/>
            <person name="Venter J.C."/>
            <person name="Vicario S."/>
            <person name="Vieira F.G."/>
            <person name="Vilella A.J."/>
            <person name="Villasante A."/>
            <person name="Walenz B."/>
            <person name="Wang J."/>
            <person name="Wasserman M."/>
            <person name="Watts T."/>
            <person name="Wilson D."/>
            <person name="Wilson R.K."/>
            <person name="Wing R.A."/>
            <person name="Wolfner M.F."/>
            <person name="Wong A."/>
            <person name="Wong G.K."/>
            <person name="Wu C.I."/>
            <person name="Wu G."/>
            <person name="Yamamoto D."/>
            <person name="Yang H.P."/>
            <person name="Yang S.P."/>
            <person name="Yorke J.A."/>
            <person name="Yoshida K."/>
            <person name="Zdobnov E."/>
            <person name="Zhang P."/>
            <person name="Zhang Y."/>
            <person name="Zimin A.V."/>
            <person name="Baldwin J."/>
            <person name="Abdouelleil A."/>
            <person name="Abdulkadir J."/>
            <person name="Abebe A."/>
            <person name="Abera B."/>
            <person name="Abreu J."/>
            <person name="Acer S.C."/>
            <person name="Aftuck L."/>
            <person name="Alexander A."/>
            <person name="An P."/>
            <person name="Anderson E."/>
            <person name="Anderson S."/>
            <person name="Arachi H."/>
            <person name="Azer M."/>
            <person name="Bachantsang P."/>
            <person name="Barry A."/>
            <person name="Bayul T."/>
            <person name="Berlin A."/>
            <person name="Bessette D."/>
            <person name="Bloom T."/>
            <person name="Blye J."/>
            <person name="Boguslavskiy L."/>
            <person name="Bonnet C."/>
            <person name="Boukhgalter B."/>
            <person name="Bourzgui I."/>
            <person name="Brown A."/>
            <person name="Cahill P."/>
            <person name="Channer S."/>
            <person name="Cheshatsang Y."/>
            <person name="Chuda L."/>
            <person name="Citroen M."/>
            <person name="Collymore A."/>
            <person name="Cooke P."/>
            <person name="Costello M."/>
            <person name="D'Aco K."/>
            <person name="Daza R."/>
            <person name="De Haan G."/>
            <person name="DeGray S."/>
            <person name="DeMaso C."/>
            <person name="Dhargay N."/>
            <person name="Dooley K."/>
            <person name="Dooley E."/>
            <person name="Doricent M."/>
            <person name="Dorje P."/>
            <person name="Dorjee K."/>
            <person name="Dupes A."/>
            <person name="Elong R."/>
            <person name="Falk J."/>
            <person name="Farina A."/>
            <person name="Faro S."/>
            <person name="Ferguson D."/>
            <person name="Fisher S."/>
            <person name="Foley C.D."/>
            <person name="Franke A."/>
            <person name="Friedrich D."/>
            <person name="Gadbois L."/>
            <person name="Gearin G."/>
            <person name="Gearin C.R."/>
            <person name="Giannoukos G."/>
            <person name="Goode T."/>
            <person name="Graham J."/>
            <person name="Grandbois E."/>
            <person name="Grewal S."/>
            <person name="Gyaltsen K."/>
            <person name="Hafez N."/>
            <person name="Hagos B."/>
            <person name="Hall J."/>
            <person name="Henson C."/>
            <person name="Hollinger A."/>
            <person name="Honan T."/>
            <person name="Huard M.D."/>
            <person name="Hughes L."/>
            <person name="Hurhula B."/>
            <person name="Husby M.E."/>
            <person name="Kamat A."/>
            <person name="Kanga B."/>
            <person name="Kashin S."/>
            <person name="Khazanovich D."/>
            <person name="Kisner P."/>
            <person name="Lance K."/>
            <person name="Lara M."/>
            <person name="Lee W."/>
            <person name="Lennon N."/>
            <person name="Letendre F."/>
            <person name="LeVine R."/>
            <person name="Lipovsky A."/>
            <person name="Liu X."/>
            <person name="Liu J."/>
            <person name="Liu S."/>
            <person name="Lokyitsang T."/>
            <person name="Lokyitsang Y."/>
            <person name="Lubonja R."/>
            <person name="Lui A."/>
            <person name="MacDonald P."/>
            <person name="Magnisalis V."/>
            <person name="Maru K."/>
            <person name="Matthews C."/>
            <person name="McCusker W."/>
            <person name="McDonough S."/>
            <person name="Mehta T."/>
            <person name="Meldrim J."/>
            <person name="Meneus L."/>
            <person name="Mihai O."/>
            <person name="Mihalev A."/>
            <person name="Mihova T."/>
            <person name="Mittelman R."/>
            <person name="Mlenga V."/>
            <person name="Montmayeur A."/>
            <person name="Mulrain L."/>
            <person name="Navidi A."/>
            <person name="Naylor J."/>
            <person name="Negash T."/>
            <person name="Nguyen T."/>
            <person name="Nguyen N."/>
            <person name="Nicol R."/>
            <person name="Norbu C."/>
            <person name="Norbu N."/>
            <person name="Novod N."/>
            <person name="O'Neill B."/>
            <person name="Osman S."/>
            <person name="Markiewicz E."/>
            <person name="Oyono O.L."/>
            <person name="Patti C."/>
            <person name="Phunkhang P."/>
            <person name="Pierre F."/>
            <person name="Priest M."/>
            <person name="Raghuraman S."/>
            <person name="Rege F."/>
            <person name="Reyes R."/>
            <person name="Rise C."/>
            <person name="Rogov P."/>
            <person name="Ross K."/>
            <person name="Ryan E."/>
            <person name="Settipalli S."/>
            <person name="Shea T."/>
            <person name="Sherpa N."/>
            <person name="Shi L."/>
            <person name="Shih D."/>
            <person name="Sparrow T."/>
            <person name="Spaulding J."/>
            <person name="Stalker J."/>
            <person name="Stange-Thomann N."/>
            <person name="Stavropoulos S."/>
            <person name="Stone C."/>
            <person name="Strader C."/>
            <person name="Tesfaye S."/>
            <person name="Thomson T."/>
            <person name="Thoulutsang Y."/>
            <person name="Thoulutsang D."/>
            <person name="Topham K."/>
            <person name="Topping I."/>
            <person name="Tsamla T."/>
            <person name="Vassiliev H."/>
            <person name="Vo A."/>
            <person name="Wangchuk T."/>
            <person name="Wangdi T."/>
            <person name="Weiand M."/>
            <person name="Wilkinson J."/>
            <person name="Wilson A."/>
            <person name="Yadav S."/>
            <person name="Young G."/>
            <person name="Yu Q."/>
            <person name="Zembek L."/>
            <person name="Zhong D."/>
            <person name="Zimmer A."/>
            <person name="Zwirko Z."/>
            <person name="Jaffe D.B."/>
            <person name="Alvarez P."/>
            <person name="Brockman W."/>
            <person name="Butler J."/>
            <person name="Chin C."/>
            <person name="Gnerre S."/>
            <person name="Grabherr M."/>
            <person name="Kleber M."/>
            <person name="Mauceli E."/>
            <person name="MacCallum I."/>
        </authorList>
    </citation>
    <scope>NUCLEOTIDE SEQUENCE [LARGE SCALE GENOMIC DNA]</scope>
    <source>
        <strain evidence="3">Tucson 14024-0371.13</strain>
    </source>
</reference>
<feature type="region of interest" description="Disordered" evidence="1">
    <location>
        <begin position="44"/>
        <end position="68"/>
    </location>
</feature>
<proteinExistence type="predicted"/>
<dbReference type="InParanoid" id="B3MR74"/>
<name>B3MR74_DROAN</name>
<gene>
    <name evidence="2" type="primary">Dana\GF21048</name>
    <name evidence="2" type="synonym">dana_GLEANR_4276</name>
    <name evidence="2" type="ORF">GF21048</name>
</gene>
<evidence type="ECO:0000256" key="1">
    <source>
        <dbReference type="SAM" id="MobiDB-lite"/>
    </source>
</evidence>
<feature type="compositionally biased region" description="Acidic residues" evidence="1">
    <location>
        <begin position="1"/>
        <end position="11"/>
    </location>
</feature>
<dbReference type="Proteomes" id="UP000007801">
    <property type="component" value="Unassembled WGS sequence"/>
</dbReference>
<evidence type="ECO:0000313" key="3">
    <source>
        <dbReference type="Proteomes" id="UP000007801"/>
    </source>
</evidence>
<dbReference type="AlphaFoldDB" id="B3MR74"/>
<dbReference type="HOGENOM" id="CLU_1779349_0_0_1"/>
<dbReference type="KEGG" id="dan:6503737"/>
<dbReference type="EMBL" id="CH902622">
    <property type="protein sequence ID" value="EDV34279.1"/>
    <property type="molecule type" value="Genomic_DNA"/>
</dbReference>
<organism evidence="2 3">
    <name type="scientific">Drosophila ananassae</name>
    <name type="common">Fruit fly</name>
    <dbReference type="NCBI Taxonomy" id="7217"/>
    <lineage>
        <taxon>Eukaryota</taxon>
        <taxon>Metazoa</taxon>
        <taxon>Ecdysozoa</taxon>
        <taxon>Arthropoda</taxon>
        <taxon>Hexapoda</taxon>
        <taxon>Insecta</taxon>
        <taxon>Pterygota</taxon>
        <taxon>Neoptera</taxon>
        <taxon>Endopterygota</taxon>
        <taxon>Diptera</taxon>
        <taxon>Brachycera</taxon>
        <taxon>Muscomorpha</taxon>
        <taxon>Ephydroidea</taxon>
        <taxon>Drosophilidae</taxon>
        <taxon>Drosophila</taxon>
        <taxon>Sophophora</taxon>
    </lineage>
</organism>
<protein>
    <submittedName>
        <fullName evidence="2">Uncharacterized protein</fullName>
    </submittedName>
</protein>
<accession>B3MR74</accession>
<feature type="region of interest" description="Disordered" evidence="1">
    <location>
        <begin position="1"/>
        <end position="24"/>
    </location>
</feature>
<evidence type="ECO:0000313" key="2">
    <source>
        <dbReference type="EMBL" id="EDV34279.1"/>
    </source>
</evidence>
<sequence>MQVIFEDEESPFEAGGQGAVAESGQQELVDQDAGIELDQIEEQGQAENAEPELQHMEDEPTVELEPQESNLVWQVDEYVFSDDDGTEIMVKVAVPMPPEPDELAEGAGDYFPSVAAQIEITQFGPYEDTFAEHADSPDAIIYVIDE</sequence>